<feature type="domain" description="STAS" evidence="6">
    <location>
        <begin position="434"/>
        <end position="545"/>
    </location>
</feature>
<evidence type="ECO:0000313" key="8">
    <source>
        <dbReference type="Proteomes" id="UP000282454"/>
    </source>
</evidence>
<organism evidence="7 8">
    <name type="scientific">Actinokineospora cianjurensis</name>
    <dbReference type="NCBI Taxonomy" id="585224"/>
    <lineage>
        <taxon>Bacteria</taxon>
        <taxon>Bacillati</taxon>
        <taxon>Actinomycetota</taxon>
        <taxon>Actinomycetes</taxon>
        <taxon>Pseudonocardiales</taxon>
        <taxon>Pseudonocardiaceae</taxon>
        <taxon>Actinokineospora</taxon>
    </lineage>
</organism>
<dbReference type="OrthoDB" id="9769739at2"/>
<dbReference type="GO" id="GO:0055085">
    <property type="term" value="P:transmembrane transport"/>
    <property type="evidence" value="ECO:0007669"/>
    <property type="project" value="InterPro"/>
</dbReference>
<dbReference type="InterPro" id="IPR002645">
    <property type="entry name" value="STAS_dom"/>
</dbReference>
<dbReference type="Proteomes" id="UP000282454">
    <property type="component" value="Unassembled WGS sequence"/>
</dbReference>
<evidence type="ECO:0000256" key="4">
    <source>
        <dbReference type="ARBA" id="ARBA00023136"/>
    </source>
</evidence>
<proteinExistence type="predicted"/>
<dbReference type="PROSITE" id="PS50801">
    <property type="entry name" value="STAS"/>
    <property type="match status" value="1"/>
</dbReference>
<dbReference type="InterPro" id="IPR036513">
    <property type="entry name" value="STAS_dom_sf"/>
</dbReference>
<feature type="transmembrane region" description="Helical" evidence="5">
    <location>
        <begin position="353"/>
        <end position="371"/>
    </location>
</feature>
<feature type="transmembrane region" description="Helical" evidence="5">
    <location>
        <begin position="204"/>
        <end position="223"/>
    </location>
</feature>
<feature type="transmembrane region" description="Helical" evidence="5">
    <location>
        <begin position="49"/>
        <end position="68"/>
    </location>
</feature>
<dbReference type="Gene3D" id="3.30.750.24">
    <property type="entry name" value="STAS domain"/>
    <property type="match status" value="1"/>
</dbReference>
<feature type="transmembrane region" description="Helical" evidence="5">
    <location>
        <begin position="251"/>
        <end position="270"/>
    </location>
</feature>
<dbReference type="SUPFAM" id="SSF52091">
    <property type="entry name" value="SpoIIaa-like"/>
    <property type="match status" value="1"/>
</dbReference>
<sequence length="548" mass="55827">MAALAKLVPVVGWLPGYRRAWLSVDLLAGLSVAALVVPEGMAYAQLAGMPPQTAFYITPVALLLYAVFGTSRQLVIADSATVAVLSAAAVGALAATGSAEFIALTGALAVVTGLFMVLAGVLRLGRFSQFFSESVLTGFVTGLALVIAVKQVPKVLGVDGGGEGFFDRVWLIVRHLGDTHLATLAVGAGCVALMLVVERFLPRVPVALIALIAGIAVSALLGLDGHGVDVVGDLPSGLATPAVPDVSFADLVTLAGSAAGLALVTFAEAIGPARSLARKHGNTIDPDAELRALGAANIGAGFFRGYPVGASLSKSAANDLAGARSAVSLLTAAVVTAVVALVLTGLFAPLPEAVLGGIVLVAVSRMVKVGELRRLWRLRRTDFVLAVVALLGVLVLDVLPGLAVAVLVSVLAVIYRAARAGISTLGRTSDGTGLVADGSPVPGVLVVRPDGPVFFANAVAVHEAVIPLLGGARTVVVDLESTTDLDVPAADMLSDLHADLASRGVELRLARAHREVRALLAETGFLDRIGADHLHTTTKAAADAARIR</sequence>
<comment type="subcellular location">
    <subcellularLocation>
        <location evidence="1">Membrane</location>
        <topology evidence="1">Multi-pass membrane protein</topology>
    </subcellularLocation>
</comment>
<dbReference type="CDD" id="cd07042">
    <property type="entry name" value="STAS_SulP_like_sulfate_transporter"/>
    <property type="match status" value="1"/>
</dbReference>
<dbReference type="RefSeq" id="WP_121391541.1">
    <property type="nucleotide sequence ID" value="NZ_RCDD01000002.1"/>
</dbReference>
<dbReference type="InterPro" id="IPR011547">
    <property type="entry name" value="SLC26A/SulP_dom"/>
</dbReference>
<gene>
    <name evidence="7" type="ORF">CLV68_3233</name>
</gene>
<dbReference type="AlphaFoldDB" id="A0A421B3A7"/>
<evidence type="ECO:0000256" key="3">
    <source>
        <dbReference type="ARBA" id="ARBA00022989"/>
    </source>
</evidence>
<dbReference type="PANTHER" id="PTHR11814">
    <property type="entry name" value="SULFATE TRANSPORTER"/>
    <property type="match status" value="1"/>
</dbReference>
<feature type="transmembrane region" description="Helical" evidence="5">
    <location>
        <begin position="20"/>
        <end position="37"/>
    </location>
</feature>
<evidence type="ECO:0000256" key="1">
    <source>
        <dbReference type="ARBA" id="ARBA00004141"/>
    </source>
</evidence>
<comment type="caution">
    <text evidence="7">The sequence shown here is derived from an EMBL/GenBank/DDBJ whole genome shotgun (WGS) entry which is preliminary data.</text>
</comment>
<keyword evidence="4 5" id="KW-0472">Membrane</keyword>
<reference evidence="7 8" key="1">
    <citation type="submission" date="2018-10" db="EMBL/GenBank/DDBJ databases">
        <title>Genomic Encyclopedia of Archaeal and Bacterial Type Strains, Phase II (KMG-II): from individual species to whole genera.</title>
        <authorList>
            <person name="Goeker M."/>
        </authorList>
    </citation>
    <scope>NUCLEOTIDE SEQUENCE [LARGE SCALE GENOMIC DNA]</scope>
    <source>
        <strain evidence="7 8">DSM 45657</strain>
    </source>
</reference>
<feature type="transmembrane region" description="Helical" evidence="5">
    <location>
        <begin position="172"/>
        <end position="197"/>
    </location>
</feature>
<dbReference type="InterPro" id="IPR001902">
    <property type="entry name" value="SLC26A/SulP_fam"/>
</dbReference>
<name>A0A421B3A7_9PSEU</name>
<evidence type="ECO:0000313" key="7">
    <source>
        <dbReference type="EMBL" id="RLK58758.1"/>
    </source>
</evidence>
<keyword evidence="2 5" id="KW-0812">Transmembrane</keyword>
<feature type="transmembrane region" description="Helical" evidence="5">
    <location>
        <begin position="134"/>
        <end position="152"/>
    </location>
</feature>
<accession>A0A421B3A7</accession>
<feature type="transmembrane region" description="Helical" evidence="5">
    <location>
        <begin position="75"/>
        <end position="95"/>
    </location>
</feature>
<feature type="transmembrane region" description="Helical" evidence="5">
    <location>
        <begin position="383"/>
        <end position="415"/>
    </location>
</feature>
<evidence type="ECO:0000256" key="2">
    <source>
        <dbReference type="ARBA" id="ARBA00022692"/>
    </source>
</evidence>
<keyword evidence="8" id="KW-1185">Reference proteome</keyword>
<dbReference type="GO" id="GO:0016020">
    <property type="term" value="C:membrane"/>
    <property type="evidence" value="ECO:0007669"/>
    <property type="project" value="UniProtKB-SubCell"/>
</dbReference>
<keyword evidence="3 5" id="KW-1133">Transmembrane helix</keyword>
<dbReference type="EMBL" id="RCDD01000002">
    <property type="protein sequence ID" value="RLK58758.1"/>
    <property type="molecule type" value="Genomic_DNA"/>
</dbReference>
<feature type="transmembrane region" description="Helical" evidence="5">
    <location>
        <begin position="101"/>
        <end position="122"/>
    </location>
</feature>
<dbReference type="Pfam" id="PF01740">
    <property type="entry name" value="STAS"/>
    <property type="match status" value="1"/>
</dbReference>
<evidence type="ECO:0000256" key="5">
    <source>
        <dbReference type="SAM" id="Phobius"/>
    </source>
</evidence>
<feature type="transmembrane region" description="Helical" evidence="5">
    <location>
        <begin position="326"/>
        <end position="347"/>
    </location>
</feature>
<dbReference type="Pfam" id="PF00916">
    <property type="entry name" value="Sulfate_transp"/>
    <property type="match status" value="1"/>
</dbReference>
<protein>
    <submittedName>
        <fullName evidence="7">High affinity sulfate transporter 1</fullName>
    </submittedName>
</protein>
<evidence type="ECO:0000259" key="6">
    <source>
        <dbReference type="PROSITE" id="PS50801"/>
    </source>
</evidence>